<evidence type="ECO:0000256" key="1">
    <source>
        <dbReference type="SAM" id="MobiDB-lite"/>
    </source>
</evidence>
<feature type="compositionally biased region" description="Basic and acidic residues" evidence="1">
    <location>
        <begin position="45"/>
        <end position="58"/>
    </location>
</feature>
<name>A0A819GMM6_9BILA</name>
<dbReference type="EMBL" id="CAJNON010000282">
    <property type="protein sequence ID" value="CAF1166554.1"/>
    <property type="molecule type" value="Genomic_DNA"/>
</dbReference>
<dbReference type="EMBL" id="CAJOAY010001788">
    <property type="protein sequence ID" value="CAF3886586.1"/>
    <property type="molecule type" value="Genomic_DNA"/>
</dbReference>
<sequence length="254" mass="29914">MDNDDTSSSYDQYRADMQSIIDSYVKSIDSISPIKPHESCTYALHENEGNRNNQKDYRTTSLQNRKYPSPSSITLDRDPARSDHLTDEVRWLLIQDGPYQPRDDDDHFQTSVKSTQNGKGIVRFRVKWFDDIRFSDWLEYSLTTCRAYCFYCRLFADSNRNRAFSRDGIKNWRKCLGSRGQKKKRSIVTSDDNNLGCQRRGLLESHAMSESHKQAYNKYLQFLDQRHTETQRNDDRQLNGDINILHDIKQENNM</sequence>
<accession>A0A819GMM6</accession>
<dbReference type="OrthoDB" id="9985898at2759"/>
<organism evidence="3 4">
    <name type="scientific">Adineta steineri</name>
    <dbReference type="NCBI Taxonomy" id="433720"/>
    <lineage>
        <taxon>Eukaryota</taxon>
        <taxon>Metazoa</taxon>
        <taxon>Spiralia</taxon>
        <taxon>Gnathifera</taxon>
        <taxon>Rotifera</taxon>
        <taxon>Eurotatoria</taxon>
        <taxon>Bdelloidea</taxon>
        <taxon>Adinetida</taxon>
        <taxon>Adinetidae</taxon>
        <taxon>Adineta</taxon>
    </lineage>
</organism>
<comment type="caution">
    <text evidence="3">The sequence shown here is derived from an EMBL/GenBank/DDBJ whole genome shotgun (WGS) entry which is preliminary data.</text>
</comment>
<gene>
    <name evidence="3" type="ORF">OKA104_LOCUS23428</name>
    <name evidence="2" type="ORF">VCS650_LOCUS23669</name>
</gene>
<evidence type="ECO:0000313" key="3">
    <source>
        <dbReference type="EMBL" id="CAF3886586.1"/>
    </source>
</evidence>
<dbReference type="Proteomes" id="UP000663881">
    <property type="component" value="Unassembled WGS sequence"/>
</dbReference>
<feature type="compositionally biased region" description="Polar residues" evidence="1">
    <location>
        <begin position="59"/>
        <end position="74"/>
    </location>
</feature>
<feature type="region of interest" description="Disordered" evidence="1">
    <location>
        <begin position="45"/>
        <end position="81"/>
    </location>
</feature>
<evidence type="ECO:0008006" key="5">
    <source>
        <dbReference type="Google" id="ProtNLM"/>
    </source>
</evidence>
<dbReference type="Proteomes" id="UP000663891">
    <property type="component" value="Unassembled WGS sequence"/>
</dbReference>
<evidence type="ECO:0000313" key="2">
    <source>
        <dbReference type="EMBL" id="CAF1166554.1"/>
    </source>
</evidence>
<reference evidence="3" key="1">
    <citation type="submission" date="2021-02" db="EMBL/GenBank/DDBJ databases">
        <authorList>
            <person name="Nowell W R."/>
        </authorList>
    </citation>
    <scope>NUCLEOTIDE SEQUENCE</scope>
</reference>
<proteinExistence type="predicted"/>
<protein>
    <recommendedName>
        <fullName evidence="5">TTF-type domain-containing protein</fullName>
    </recommendedName>
</protein>
<evidence type="ECO:0000313" key="4">
    <source>
        <dbReference type="Proteomes" id="UP000663881"/>
    </source>
</evidence>
<dbReference type="AlphaFoldDB" id="A0A819GMM6"/>